<dbReference type="Gene3D" id="3.90.530.10">
    <property type="entry name" value="XPA C-terminal domain"/>
    <property type="match status" value="1"/>
</dbReference>
<protein>
    <submittedName>
        <fullName evidence="5">Uncharacterized protein</fullName>
    </submittedName>
</protein>
<dbReference type="SUPFAM" id="SSF46955">
    <property type="entry name" value="Putative DNA-binding domain"/>
    <property type="match status" value="1"/>
</dbReference>
<feature type="compositionally biased region" description="Low complexity" evidence="4">
    <location>
        <begin position="158"/>
        <end position="176"/>
    </location>
</feature>
<evidence type="ECO:0000313" key="5">
    <source>
        <dbReference type="EMBL" id="OJT11972.1"/>
    </source>
</evidence>
<sequence length="347" mass="38810">LYDIMVKATTDKIRAASFESKKSAAPPRLNQTKLPLESLSQPSQNKKVEDVPQAPGGGWTITKTKAREEYHLLAKDLEDLHSETKSTQPKKGVPAGRPMILYREQDVERKAWELHGGKRQFVDHLKMLLKKHKAKKKKNDEGSFKLPNSYRNDVLGRPAAAPGPSQPAQQATQPTQAHIQIVPLSPVLSEIKDSMAPWLWDQCMAELERWDRVVKRQGQPGLRGRLEIAMRHAQTFATTYPPRPPPTHVPTKSPWMRVLHATLAEAPRIPPNSQEPVEGIVPFGKTPIGSSLKPLYDWDDAYLRRVFVAVASVVRMHGTGEAGWASVRWVVYDTVSTIRVSVSGAEN</sequence>
<name>A0A1M2VWR7_TRAPU</name>
<dbReference type="CDD" id="cd21075">
    <property type="entry name" value="DBD_XPA-like"/>
    <property type="match status" value="1"/>
</dbReference>
<feature type="compositionally biased region" description="Polar residues" evidence="4">
    <location>
        <begin position="29"/>
        <end position="45"/>
    </location>
</feature>
<evidence type="ECO:0000256" key="3">
    <source>
        <dbReference type="ARBA" id="ARBA00023242"/>
    </source>
</evidence>
<evidence type="ECO:0000313" key="6">
    <source>
        <dbReference type="Proteomes" id="UP000184267"/>
    </source>
</evidence>
<accession>A0A1M2VWR7</accession>
<organism evidence="5 6">
    <name type="scientific">Trametes pubescens</name>
    <name type="common">White-rot fungus</name>
    <dbReference type="NCBI Taxonomy" id="154538"/>
    <lineage>
        <taxon>Eukaryota</taxon>
        <taxon>Fungi</taxon>
        <taxon>Dikarya</taxon>
        <taxon>Basidiomycota</taxon>
        <taxon>Agaricomycotina</taxon>
        <taxon>Agaricomycetes</taxon>
        <taxon>Polyporales</taxon>
        <taxon>Polyporaceae</taxon>
        <taxon>Trametes</taxon>
    </lineage>
</organism>
<evidence type="ECO:0000256" key="2">
    <source>
        <dbReference type="ARBA" id="ARBA00022833"/>
    </source>
</evidence>
<comment type="subcellular location">
    <subcellularLocation>
        <location evidence="1">Nucleus</location>
    </subcellularLocation>
</comment>
<gene>
    <name evidence="5" type="ORF">TRAPUB_11494</name>
</gene>
<comment type="caution">
    <text evidence="5">The sequence shown here is derived from an EMBL/GenBank/DDBJ whole genome shotgun (WGS) entry which is preliminary data.</text>
</comment>
<evidence type="ECO:0000256" key="4">
    <source>
        <dbReference type="SAM" id="MobiDB-lite"/>
    </source>
</evidence>
<feature type="region of interest" description="Disordered" evidence="4">
    <location>
        <begin position="133"/>
        <end position="176"/>
    </location>
</feature>
<dbReference type="InterPro" id="IPR009061">
    <property type="entry name" value="DNA-bd_dom_put_sf"/>
</dbReference>
<dbReference type="GO" id="GO:0005634">
    <property type="term" value="C:nucleus"/>
    <property type="evidence" value="ECO:0007669"/>
    <property type="project" value="UniProtKB-SubCell"/>
</dbReference>
<dbReference type="OMA" id="VERCAWI"/>
<proteinExistence type="predicted"/>
<keyword evidence="3" id="KW-0539">Nucleus</keyword>
<dbReference type="EMBL" id="MNAD01000550">
    <property type="protein sequence ID" value="OJT11972.1"/>
    <property type="molecule type" value="Genomic_DNA"/>
</dbReference>
<evidence type="ECO:0000256" key="1">
    <source>
        <dbReference type="ARBA" id="ARBA00004123"/>
    </source>
</evidence>
<feature type="non-terminal residue" evidence="5">
    <location>
        <position position="1"/>
    </location>
</feature>
<keyword evidence="6" id="KW-1185">Reference proteome</keyword>
<reference evidence="5 6" key="1">
    <citation type="submission" date="2016-10" db="EMBL/GenBank/DDBJ databases">
        <title>Genome sequence of the basidiomycete white-rot fungus Trametes pubescens.</title>
        <authorList>
            <person name="Makela M.R."/>
            <person name="Granchi Z."/>
            <person name="Peng M."/>
            <person name="De Vries R.P."/>
            <person name="Grigoriev I."/>
            <person name="Riley R."/>
            <person name="Hilden K."/>
        </authorList>
    </citation>
    <scope>NUCLEOTIDE SEQUENCE [LARGE SCALE GENOMIC DNA]</scope>
    <source>
        <strain evidence="5 6">FBCC735</strain>
    </source>
</reference>
<dbReference type="Proteomes" id="UP000184267">
    <property type="component" value="Unassembled WGS sequence"/>
</dbReference>
<keyword evidence="2" id="KW-0862">Zinc</keyword>
<dbReference type="OrthoDB" id="3058642at2759"/>
<dbReference type="AlphaFoldDB" id="A0A1M2VWR7"/>
<feature type="region of interest" description="Disordered" evidence="4">
    <location>
        <begin position="18"/>
        <end position="60"/>
    </location>
</feature>
<dbReference type="InterPro" id="IPR037129">
    <property type="entry name" value="XPA_sf"/>
</dbReference>